<dbReference type="PANTHER" id="PTHR43133:SF8">
    <property type="entry name" value="RNA POLYMERASE SIGMA FACTOR HI_1459-RELATED"/>
    <property type="match status" value="1"/>
</dbReference>
<evidence type="ECO:0000259" key="7">
    <source>
        <dbReference type="Pfam" id="PF08281"/>
    </source>
</evidence>
<protein>
    <submittedName>
        <fullName evidence="8">RNA polymerase sigma-70 factor, ECF subfamily</fullName>
    </submittedName>
</protein>
<feature type="domain" description="RNA polymerase sigma-70 region 2" evidence="6">
    <location>
        <begin position="48"/>
        <end position="115"/>
    </location>
</feature>
<dbReference type="STRING" id="54.SAMN02745121_05100"/>
<dbReference type="GO" id="GO:0003677">
    <property type="term" value="F:DNA binding"/>
    <property type="evidence" value="ECO:0007669"/>
    <property type="project" value="UniProtKB-KW"/>
</dbReference>
<evidence type="ECO:0000256" key="2">
    <source>
        <dbReference type="ARBA" id="ARBA00023015"/>
    </source>
</evidence>
<dbReference type="PANTHER" id="PTHR43133">
    <property type="entry name" value="RNA POLYMERASE ECF-TYPE SIGMA FACTO"/>
    <property type="match status" value="1"/>
</dbReference>
<dbReference type="Gene3D" id="1.10.10.10">
    <property type="entry name" value="Winged helix-like DNA-binding domain superfamily/Winged helix DNA-binding domain"/>
    <property type="match status" value="1"/>
</dbReference>
<sequence length="215" mass="23627">MSVPSPRAARLAASHLRAVEPAAGDFGAPTPALITRACDGDVGAWAHLYQLCYPAVFRQLRYYTGDTGVAEELAQEAFAQAMASRERFDPARSFQGWLHGVALNVVRKYWRRQRNTSAAHARLEAMGRSCPPAGVGPDDAHLQRERSRVLYAVLAELPERLREAFLVRELQGLPSEEAAALLGISTGNLHVRVCRARAQIHAELRRLGWLPGGEP</sequence>
<evidence type="ECO:0000256" key="4">
    <source>
        <dbReference type="ARBA" id="ARBA00023125"/>
    </source>
</evidence>
<evidence type="ECO:0000313" key="9">
    <source>
        <dbReference type="Proteomes" id="UP000199400"/>
    </source>
</evidence>
<name>A0A1I2CG74_9BACT</name>
<dbReference type="AlphaFoldDB" id="A0A1I2CG74"/>
<feature type="domain" description="RNA polymerase sigma factor 70 region 4 type 2" evidence="7">
    <location>
        <begin position="149"/>
        <end position="199"/>
    </location>
</feature>
<keyword evidence="2" id="KW-0805">Transcription regulation</keyword>
<dbReference type="Proteomes" id="UP000199400">
    <property type="component" value="Unassembled WGS sequence"/>
</dbReference>
<dbReference type="GO" id="GO:0006352">
    <property type="term" value="P:DNA-templated transcription initiation"/>
    <property type="evidence" value="ECO:0007669"/>
    <property type="project" value="InterPro"/>
</dbReference>
<evidence type="ECO:0000256" key="3">
    <source>
        <dbReference type="ARBA" id="ARBA00023082"/>
    </source>
</evidence>
<dbReference type="OrthoDB" id="3747638at2"/>
<keyword evidence="4" id="KW-0238">DNA-binding</keyword>
<proteinExistence type="inferred from homology"/>
<evidence type="ECO:0000256" key="1">
    <source>
        <dbReference type="ARBA" id="ARBA00010641"/>
    </source>
</evidence>
<gene>
    <name evidence="8" type="ORF">SAMN02745121_05100</name>
</gene>
<comment type="similarity">
    <text evidence="1">Belongs to the sigma-70 factor family. ECF subfamily.</text>
</comment>
<dbReference type="InterPro" id="IPR014284">
    <property type="entry name" value="RNA_pol_sigma-70_dom"/>
</dbReference>
<dbReference type="EMBL" id="FOMX01000017">
    <property type="protein sequence ID" value="SFE66813.1"/>
    <property type="molecule type" value="Genomic_DNA"/>
</dbReference>
<keyword evidence="3" id="KW-0731">Sigma factor</keyword>
<dbReference type="SUPFAM" id="SSF88659">
    <property type="entry name" value="Sigma3 and sigma4 domains of RNA polymerase sigma factors"/>
    <property type="match status" value="1"/>
</dbReference>
<evidence type="ECO:0000256" key="5">
    <source>
        <dbReference type="ARBA" id="ARBA00023163"/>
    </source>
</evidence>
<dbReference type="InterPro" id="IPR007627">
    <property type="entry name" value="RNA_pol_sigma70_r2"/>
</dbReference>
<dbReference type="CDD" id="cd06171">
    <property type="entry name" value="Sigma70_r4"/>
    <property type="match status" value="1"/>
</dbReference>
<dbReference type="RefSeq" id="WP_096326668.1">
    <property type="nucleotide sequence ID" value="NZ_FOMX01000017.1"/>
</dbReference>
<dbReference type="InterPro" id="IPR013324">
    <property type="entry name" value="RNA_pol_sigma_r3/r4-like"/>
</dbReference>
<dbReference type="Pfam" id="PF04542">
    <property type="entry name" value="Sigma70_r2"/>
    <property type="match status" value="1"/>
</dbReference>
<dbReference type="Pfam" id="PF08281">
    <property type="entry name" value="Sigma70_r4_2"/>
    <property type="match status" value="1"/>
</dbReference>
<accession>A0A1I2CG74</accession>
<organism evidence="8 9">
    <name type="scientific">Nannocystis exedens</name>
    <dbReference type="NCBI Taxonomy" id="54"/>
    <lineage>
        <taxon>Bacteria</taxon>
        <taxon>Pseudomonadati</taxon>
        <taxon>Myxococcota</taxon>
        <taxon>Polyangia</taxon>
        <taxon>Nannocystales</taxon>
        <taxon>Nannocystaceae</taxon>
        <taxon>Nannocystis</taxon>
    </lineage>
</organism>
<keyword evidence="5" id="KW-0804">Transcription</keyword>
<keyword evidence="9" id="KW-1185">Reference proteome</keyword>
<dbReference type="GO" id="GO:0016987">
    <property type="term" value="F:sigma factor activity"/>
    <property type="evidence" value="ECO:0007669"/>
    <property type="project" value="UniProtKB-KW"/>
</dbReference>
<dbReference type="InterPro" id="IPR039425">
    <property type="entry name" value="RNA_pol_sigma-70-like"/>
</dbReference>
<evidence type="ECO:0000313" key="8">
    <source>
        <dbReference type="EMBL" id="SFE66813.1"/>
    </source>
</evidence>
<dbReference type="Gene3D" id="1.10.1740.10">
    <property type="match status" value="1"/>
</dbReference>
<reference evidence="9" key="1">
    <citation type="submission" date="2016-10" db="EMBL/GenBank/DDBJ databases">
        <authorList>
            <person name="Varghese N."/>
            <person name="Submissions S."/>
        </authorList>
    </citation>
    <scope>NUCLEOTIDE SEQUENCE [LARGE SCALE GENOMIC DNA]</scope>
    <source>
        <strain evidence="9">ATCC 25963</strain>
    </source>
</reference>
<dbReference type="InterPro" id="IPR036388">
    <property type="entry name" value="WH-like_DNA-bd_sf"/>
</dbReference>
<dbReference type="InterPro" id="IPR013249">
    <property type="entry name" value="RNA_pol_sigma70_r4_t2"/>
</dbReference>
<dbReference type="NCBIfam" id="TIGR02937">
    <property type="entry name" value="sigma70-ECF"/>
    <property type="match status" value="1"/>
</dbReference>
<dbReference type="SUPFAM" id="SSF88946">
    <property type="entry name" value="Sigma2 domain of RNA polymerase sigma factors"/>
    <property type="match status" value="1"/>
</dbReference>
<evidence type="ECO:0000259" key="6">
    <source>
        <dbReference type="Pfam" id="PF04542"/>
    </source>
</evidence>
<dbReference type="InterPro" id="IPR013325">
    <property type="entry name" value="RNA_pol_sigma_r2"/>
</dbReference>